<dbReference type="Pfam" id="PF07301">
    <property type="entry name" value="DUF1453"/>
    <property type="match status" value="1"/>
</dbReference>
<dbReference type="OrthoDB" id="120091at2"/>
<dbReference type="RefSeq" id="WP_025729216.1">
    <property type="nucleotide sequence ID" value="NZ_JAAIWK010000018.1"/>
</dbReference>
<name>A0A0A6VD27_9BACI</name>
<reference evidence="3" key="2">
    <citation type="submission" date="2020-02" db="EMBL/GenBank/DDBJ databases">
        <authorList>
            <person name="Feng H."/>
        </authorList>
    </citation>
    <scope>NUCLEOTIDE SEQUENCE [LARGE SCALE GENOMIC DNA]</scope>
    <source>
        <strain evidence="3">Gsoil 114</strain>
    </source>
</reference>
<reference evidence="3 5" key="3">
    <citation type="submission" date="2020-03" db="EMBL/GenBank/DDBJ databases">
        <title>Bacillus aquiflavi sp. nov., isolated from yellow water of strong flavor Chinese baijiu in Yibin region of China.</title>
        <authorList>
            <person name="Xie J."/>
        </authorList>
    </citation>
    <scope>NUCLEOTIDE SEQUENCE [LARGE SCALE GENOMIC DNA]</scope>
    <source>
        <strain evidence="3 5">Gsoil 114</strain>
    </source>
</reference>
<evidence type="ECO:0000313" key="3">
    <source>
        <dbReference type="EMBL" id="NEY20581.1"/>
    </source>
</evidence>
<evidence type="ECO:0000313" key="4">
    <source>
        <dbReference type="Proteomes" id="UP000030588"/>
    </source>
</evidence>
<feature type="transmembrane region" description="Helical" evidence="1">
    <location>
        <begin position="36"/>
        <end position="55"/>
    </location>
</feature>
<feature type="transmembrane region" description="Helical" evidence="1">
    <location>
        <begin position="6"/>
        <end position="24"/>
    </location>
</feature>
<accession>A0A0A6VD27</accession>
<gene>
    <name evidence="3" type="ORF">G4D61_11505</name>
    <name evidence="2" type="ORF">NG54_09765</name>
</gene>
<protein>
    <submittedName>
        <fullName evidence="3">Cytochrome c biogenesis protein CcdC</fullName>
    </submittedName>
    <submittedName>
        <fullName evidence="2">Membrane protein</fullName>
    </submittedName>
</protein>
<evidence type="ECO:0000313" key="5">
    <source>
        <dbReference type="Proteomes" id="UP000476934"/>
    </source>
</evidence>
<dbReference type="Proteomes" id="UP000030588">
    <property type="component" value="Unassembled WGS sequence"/>
</dbReference>
<keyword evidence="5" id="KW-1185">Reference proteome</keyword>
<feature type="transmembrane region" description="Helical" evidence="1">
    <location>
        <begin position="127"/>
        <end position="145"/>
    </location>
</feature>
<comment type="caution">
    <text evidence="2">The sequence shown here is derived from an EMBL/GenBank/DDBJ whole genome shotgun (WGS) entry which is preliminary data.</text>
</comment>
<dbReference type="STRING" id="363870.NG54_09765"/>
<dbReference type="InterPro" id="IPR031306">
    <property type="entry name" value="CcdC"/>
</dbReference>
<dbReference type="Proteomes" id="UP000476934">
    <property type="component" value="Unassembled WGS sequence"/>
</dbReference>
<keyword evidence="1" id="KW-0472">Membrane</keyword>
<organism evidence="2 4">
    <name type="scientific">Heyndrickxia ginsengihumi</name>
    <dbReference type="NCBI Taxonomy" id="363870"/>
    <lineage>
        <taxon>Bacteria</taxon>
        <taxon>Bacillati</taxon>
        <taxon>Bacillota</taxon>
        <taxon>Bacilli</taxon>
        <taxon>Bacillales</taxon>
        <taxon>Bacillaceae</taxon>
        <taxon>Heyndrickxia</taxon>
    </lineage>
</organism>
<dbReference type="PANTHER" id="PTHR39164">
    <property type="entry name" value="PROTEIN CCDC"/>
    <property type="match status" value="1"/>
</dbReference>
<dbReference type="AlphaFoldDB" id="A0A0A6VD27"/>
<keyword evidence="1" id="KW-0812">Transmembrane</keyword>
<dbReference type="EMBL" id="JAAIWK010000018">
    <property type="protein sequence ID" value="NEY20581.1"/>
    <property type="molecule type" value="Genomic_DNA"/>
</dbReference>
<dbReference type="PIRSF" id="PIRSF021441">
    <property type="entry name" value="DUF1453"/>
    <property type="match status" value="1"/>
</dbReference>
<evidence type="ECO:0000313" key="2">
    <source>
        <dbReference type="EMBL" id="KHD85378.1"/>
    </source>
</evidence>
<dbReference type="EMBL" id="JRUN01000025">
    <property type="protein sequence ID" value="KHD85378.1"/>
    <property type="molecule type" value="Genomic_DNA"/>
</dbReference>
<keyword evidence="1" id="KW-1133">Transmembrane helix</keyword>
<reference evidence="2 4" key="1">
    <citation type="submission" date="2014-10" db="EMBL/GenBank/DDBJ databases">
        <title>Draft genome of phytase producing Bacillus ginsengihumi strain M2.11.</title>
        <authorList>
            <person name="Toymentseva A."/>
            <person name="Boulygina E.A."/>
            <person name="Kazakov S.V."/>
            <person name="Kayumov I."/>
            <person name="Suleimanova A.D."/>
            <person name="Mardanova A.M."/>
            <person name="Maria S.N."/>
            <person name="Sergey M.Y."/>
            <person name="Sharipova M.R."/>
        </authorList>
    </citation>
    <scope>NUCLEOTIDE SEQUENCE [LARGE SCALE GENOMIC DNA]</scope>
    <source>
        <strain evidence="2 4">M2.11</strain>
    </source>
</reference>
<dbReference type="PANTHER" id="PTHR39164:SF1">
    <property type="entry name" value="PROTEIN CCDC"/>
    <property type="match status" value="1"/>
</dbReference>
<feature type="transmembrane region" description="Helical" evidence="1">
    <location>
        <begin position="97"/>
        <end position="115"/>
    </location>
</feature>
<evidence type="ECO:0000256" key="1">
    <source>
        <dbReference type="SAM" id="Phobius"/>
    </source>
</evidence>
<sequence length="160" mass="18446">MEEIIISFIIAILMGSLVIFIRLKGQKRPVVSAKKLILPPFFMSTGALMFIFPFFRVTSEEILESILIGLVFSIFLIKTSKFEIRDHQIYLKRSKAFPFILIGLLIIRLVMKLILSSSIHVGQLSGMFFILAFAMILPWRVAMYIEYKKLLSKLNPEVKM</sequence>
<feature type="transmembrane region" description="Helical" evidence="1">
    <location>
        <begin position="61"/>
        <end position="77"/>
    </location>
</feature>
<dbReference type="InterPro" id="IPR058247">
    <property type="entry name" value="DUF1453"/>
</dbReference>
<proteinExistence type="predicted"/>